<evidence type="ECO:0000313" key="2">
    <source>
        <dbReference type="Proteomes" id="UP000077349"/>
    </source>
</evidence>
<proteinExistence type="predicted"/>
<dbReference type="Proteomes" id="UP000077349">
    <property type="component" value="Unassembled WGS sequence"/>
</dbReference>
<sequence length="69" mass="7973">MSDFRSADVLLAELNITACIPPKKNRKSKLPYDWHLYKERHLIEDMIAKFKTGDGWQHDTTTALILSCP</sequence>
<reference evidence="1 2" key="1">
    <citation type="submission" date="2016-03" db="EMBL/GenBank/DDBJ databases">
        <title>Draft genome sequence of Acetobacter malorum CECT 7742, a strain isolated from strawberry vinegar.</title>
        <authorList>
            <person name="Sainz F."/>
            <person name="Mas A."/>
            <person name="Torija M.J."/>
        </authorList>
    </citation>
    <scope>NUCLEOTIDE SEQUENCE [LARGE SCALE GENOMIC DNA]</scope>
    <source>
        <strain evidence="1 2">CECT 7742</strain>
    </source>
</reference>
<evidence type="ECO:0000313" key="1">
    <source>
        <dbReference type="EMBL" id="OAG75186.1"/>
    </source>
</evidence>
<name>A0A177G5T5_9PROT</name>
<dbReference type="EMBL" id="LVHD01000104">
    <property type="protein sequence ID" value="OAG75186.1"/>
    <property type="molecule type" value="Genomic_DNA"/>
</dbReference>
<comment type="caution">
    <text evidence="1">The sequence shown here is derived from an EMBL/GenBank/DDBJ whole genome shotgun (WGS) entry which is preliminary data.</text>
</comment>
<accession>A0A177G5T5</accession>
<gene>
    <name evidence="1" type="ORF">Amal_03645</name>
</gene>
<dbReference type="AlphaFoldDB" id="A0A177G5T5"/>
<organism evidence="1 2">
    <name type="scientific">Acetobacter malorum</name>
    <dbReference type="NCBI Taxonomy" id="178901"/>
    <lineage>
        <taxon>Bacteria</taxon>
        <taxon>Pseudomonadati</taxon>
        <taxon>Pseudomonadota</taxon>
        <taxon>Alphaproteobacteria</taxon>
        <taxon>Acetobacterales</taxon>
        <taxon>Acetobacteraceae</taxon>
        <taxon>Acetobacter</taxon>
    </lineage>
</organism>
<protein>
    <submittedName>
        <fullName evidence="1">Mobile element protein</fullName>
    </submittedName>
</protein>
<dbReference type="PATRIC" id="fig|178901.16.peg.3917"/>